<dbReference type="STRING" id="1527607.SAMN05428957_105110"/>
<feature type="domain" description="DUF4124" evidence="4">
    <location>
        <begin position="20"/>
        <end position="57"/>
    </location>
</feature>
<feature type="domain" description="Glutaredoxin" evidence="3">
    <location>
        <begin position="86"/>
        <end position="135"/>
    </location>
</feature>
<feature type="compositionally biased region" description="Low complexity" evidence="1">
    <location>
        <begin position="192"/>
        <end position="219"/>
    </location>
</feature>
<dbReference type="AlphaFoldDB" id="A0A1G9STP9"/>
<proteinExistence type="predicted"/>
<evidence type="ECO:0000256" key="2">
    <source>
        <dbReference type="SAM" id="SignalP"/>
    </source>
</evidence>
<evidence type="ECO:0000256" key="1">
    <source>
        <dbReference type="SAM" id="MobiDB-lite"/>
    </source>
</evidence>
<feature type="region of interest" description="Disordered" evidence="1">
    <location>
        <begin position="44"/>
        <end position="63"/>
    </location>
</feature>
<dbReference type="InterPro" id="IPR036249">
    <property type="entry name" value="Thioredoxin-like_sf"/>
</dbReference>
<accession>A0A1G9STP9</accession>
<dbReference type="OrthoDB" id="8794394at2"/>
<feature type="region of interest" description="Disordered" evidence="1">
    <location>
        <begin position="190"/>
        <end position="219"/>
    </location>
</feature>
<name>A0A1G9STP9_9BURK</name>
<keyword evidence="2" id="KW-0732">Signal</keyword>
<reference evidence="6" key="1">
    <citation type="submission" date="2016-10" db="EMBL/GenBank/DDBJ databases">
        <authorList>
            <person name="Varghese N."/>
            <person name="Submissions S."/>
        </authorList>
    </citation>
    <scope>NUCLEOTIDE SEQUENCE [LARGE SCALE GENOMIC DNA]</scope>
    <source>
        <strain evidence="6">EPL6</strain>
    </source>
</reference>
<dbReference type="Proteomes" id="UP000198552">
    <property type="component" value="Unassembled WGS sequence"/>
</dbReference>
<dbReference type="EMBL" id="FNHP01000005">
    <property type="protein sequence ID" value="SDM38235.1"/>
    <property type="molecule type" value="Genomic_DNA"/>
</dbReference>
<dbReference type="PROSITE" id="PS51354">
    <property type="entry name" value="GLUTAREDOXIN_2"/>
    <property type="match status" value="1"/>
</dbReference>
<dbReference type="InterPro" id="IPR025392">
    <property type="entry name" value="DUF4124"/>
</dbReference>
<dbReference type="Pfam" id="PF13511">
    <property type="entry name" value="DUF4124"/>
    <property type="match status" value="1"/>
</dbReference>
<dbReference type="SUPFAM" id="SSF52833">
    <property type="entry name" value="Thioredoxin-like"/>
    <property type="match status" value="1"/>
</dbReference>
<evidence type="ECO:0000313" key="5">
    <source>
        <dbReference type="EMBL" id="SDM38235.1"/>
    </source>
</evidence>
<organism evidence="5 6">
    <name type="scientific">Oryzisolibacter propanilivorax</name>
    <dbReference type="NCBI Taxonomy" id="1527607"/>
    <lineage>
        <taxon>Bacteria</taxon>
        <taxon>Pseudomonadati</taxon>
        <taxon>Pseudomonadota</taxon>
        <taxon>Betaproteobacteria</taxon>
        <taxon>Burkholderiales</taxon>
        <taxon>Comamonadaceae</taxon>
        <taxon>Oryzisolibacter</taxon>
    </lineage>
</organism>
<dbReference type="InterPro" id="IPR002109">
    <property type="entry name" value="Glutaredoxin"/>
</dbReference>
<sequence>MHIVPRTIAASAALIGCLAASLAPAAAQAQQVYRIVGPDGKVTFSDRAPDPGSAEQQASPSLRAGAGVATQELPYVLRQVVARYPVTLYTGNDCTPCASARALLMQRGVPFAERTVNTAEDIDALKRLAGEASLPFATIGTQQLKGFSDVEWTQYLDAAGYPKQSQLPANYRRAPATPLVASVARPVPPATAPAAVQPAPADSRPATPRTPANPAGIIF</sequence>
<gene>
    <name evidence="5" type="ORF">SAMN05428957_105110</name>
</gene>
<dbReference type="CDD" id="cd02976">
    <property type="entry name" value="NrdH"/>
    <property type="match status" value="1"/>
</dbReference>
<evidence type="ECO:0000313" key="6">
    <source>
        <dbReference type="Proteomes" id="UP000198552"/>
    </source>
</evidence>
<evidence type="ECO:0000259" key="4">
    <source>
        <dbReference type="Pfam" id="PF13511"/>
    </source>
</evidence>
<keyword evidence="6" id="KW-1185">Reference proteome</keyword>
<feature type="signal peptide" evidence="2">
    <location>
        <begin position="1"/>
        <end position="29"/>
    </location>
</feature>
<protein>
    <submittedName>
        <fullName evidence="5">Glutaredoxin</fullName>
    </submittedName>
</protein>
<dbReference type="Pfam" id="PF00462">
    <property type="entry name" value="Glutaredoxin"/>
    <property type="match status" value="1"/>
</dbReference>
<dbReference type="PROSITE" id="PS51257">
    <property type="entry name" value="PROKAR_LIPOPROTEIN"/>
    <property type="match status" value="1"/>
</dbReference>
<dbReference type="RefSeq" id="WP_091569351.1">
    <property type="nucleotide sequence ID" value="NZ_FNHP01000005.1"/>
</dbReference>
<evidence type="ECO:0000259" key="3">
    <source>
        <dbReference type="Pfam" id="PF00462"/>
    </source>
</evidence>
<feature type="chain" id="PRO_5011747480" evidence="2">
    <location>
        <begin position="30"/>
        <end position="219"/>
    </location>
</feature>
<dbReference type="Gene3D" id="3.40.30.10">
    <property type="entry name" value="Glutaredoxin"/>
    <property type="match status" value="1"/>
</dbReference>